<dbReference type="AlphaFoldDB" id="A0A2P6SMU2"/>
<keyword evidence="2" id="KW-1185">Reference proteome</keyword>
<sequence length="53" mass="6744">MVIMHFRMKLLLVMCKQRRLMSYIDTHKLWVTWKKHQFYHFSFQSSRRILVED</sequence>
<evidence type="ECO:0000313" key="2">
    <source>
        <dbReference type="Proteomes" id="UP000238479"/>
    </source>
</evidence>
<accession>A0A2P6SMU2</accession>
<organism evidence="1 2">
    <name type="scientific">Rosa chinensis</name>
    <name type="common">China rose</name>
    <dbReference type="NCBI Taxonomy" id="74649"/>
    <lineage>
        <taxon>Eukaryota</taxon>
        <taxon>Viridiplantae</taxon>
        <taxon>Streptophyta</taxon>
        <taxon>Embryophyta</taxon>
        <taxon>Tracheophyta</taxon>
        <taxon>Spermatophyta</taxon>
        <taxon>Magnoliopsida</taxon>
        <taxon>eudicotyledons</taxon>
        <taxon>Gunneridae</taxon>
        <taxon>Pentapetalae</taxon>
        <taxon>rosids</taxon>
        <taxon>fabids</taxon>
        <taxon>Rosales</taxon>
        <taxon>Rosaceae</taxon>
        <taxon>Rosoideae</taxon>
        <taxon>Rosoideae incertae sedis</taxon>
        <taxon>Rosa</taxon>
    </lineage>
</organism>
<dbReference type="EMBL" id="PDCK01000039">
    <property type="protein sequence ID" value="PRQ60004.1"/>
    <property type="molecule type" value="Genomic_DNA"/>
</dbReference>
<proteinExistence type="predicted"/>
<dbReference type="Gramene" id="PRQ60004">
    <property type="protein sequence ID" value="PRQ60004"/>
    <property type="gene ID" value="RchiOBHm_Chr1g0376411"/>
</dbReference>
<comment type="caution">
    <text evidence="1">The sequence shown here is derived from an EMBL/GenBank/DDBJ whole genome shotgun (WGS) entry which is preliminary data.</text>
</comment>
<reference evidence="1 2" key="1">
    <citation type="journal article" date="2018" name="Nat. Genet.">
        <title>The Rosa genome provides new insights in the design of modern roses.</title>
        <authorList>
            <person name="Bendahmane M."/>
        </authorList>
    </citation>
    <scope>NUCLEOTIDE SEQUENCE [LARGE SCALE GENOMIC DNA]</scope>
    <source>
        <strain evidence="2">cv. Old Blush</strain>
    </source>
</reference>
<name>A0A2P6SMU2_ROSCH</name>
<protein>
    <submittedName>
        <fullName evidence="1">Uncharacterized protein</fullName>
    </submittedName>
</protein>
<evidence type="ECO:0000313" key="1">
    <source>
        <dbReference type="EMBL" id="PRQ60004.1"/>
    </source>
</evidence>
<gene>
    <name evidence="1" type="ORF">RchiOBHm_Chr1g0376411</name>
</gene>
<dbReference type="Proteomes" id="UP000238479">
    <property type="component" value="Chromosome 1"/>
</dbReference>